<dbReference type="AlphaFoldDB" id="A0AAP0BJX4"/>
<keyword evidence="3" id="KW-1185">Reference proteome</keyword>
<feature type="compositionally biased region" description="Basic and acidic residues" evidence="1">
    <location>
        <begin position="116"/>
        <end position="128"/>
    </location>
</feature>
<name>A0AAP0BJX4_9ASPA</name>
<dbReference type="Proteomes" id="UP001418222">
    <property type="component" value="Unassembled WGS sequence"/>
</dbReference>
<accession>A0AAP0BJX4</accession>
<gene>
    <name evidence="2" type="ORF">KSP39_PZI009790</name>
</gene>
<feature type="region of interest" description="Disordered" evidence="1">
    <location>
        <begin position="114"/>
        <end position="137"/>
    </location>
</feature>
<evidence type="ECO:0000256" key="1">
    <source>
        <dbReference type="SAM" id="MobiDB-lite"/>
    </source>
</evidence>
<evidence type="ECO:0000313" key="2">
    <source>
        <dbReference type="EMBL" id="KAK8941452.1"/>
    </source>
</evidence>
<organism evidence="2 3">
    <name type="scientific">Platanthera zijinensis</name>
    <dbReference type="NCBI Taxonomy" id="2320716"/>
    <lineage>
        <taxon>Eukaryota</taxon>
        <taxon>Viridiplantae</taxon>
        <taxon>Streptophyta</taxon>
        <taxon>Embryophyta</taxon>
        <taxon>Tracheophyta</taxon>
        <taxon>Spermatophyta</taxon>
        <taxon>Magnoliopsida</taxon>
        <taxon>Liliopsida</taxon>
        <taxon>Asparagales</taxon>
        <taxon>Orchidaceae</taxon>
        <taxon>Orchidoideae</taxon>
        <taxon>Orchideae</taxon>
        <taxon>Orchidinae</taxon>
        <taxon>Platanthera</taxon>
    </lineage>
</organism>
<proteinExistence type="predicted"/>
<sequence>MWTPSVLRRYATSSYAVGTWVEVAGLSAIRPVWVEPPFGSGRSGGHGLPNSVPFERNSWAMYPASRRLPVGGGEPATVSTLAAAAAGCSRSFRFLEIGWTWLDIFRHVSKMFENGSPKKTERNKEMGKKQNCKIGES</sequence>
<protein>
    <submittedName>
        <fullName evidence="2">Uncharacterized protein</fullName>
    </submittedName>
</protein>
<reference evidence="2 3" key="1">
    <citation type="journal article" date="2022" name="Nat. Plants">
        <title>Genomes of leafy and leafless Platanthera orchids illuminate the evolution of mycoheterotrophy.</title>
        <authorList>
            <person name="Li M.H."/>
            <person name="Liu K.W."/>
            <person name="Li Z."/>
            <person name="Lu H.C."/>
            <person name="Ye Q.L."/>
            <person name="Zhang D."/>
            <person name="Wang J.Y."/>
            <person name="Li Y.F."/>
            <person name="Zhong Z.M."/>
            <person name="Liu X."/>
            <person name="Yu X."/>
            <person name="Liu D.K."/>
            <person name="Tu X.D."/>
            <person name="Liu B."/>
            <person name="Hao Y."/>
            <person name="Liao X.Y."/>
            <person name="Jiang Y.T."/>
            <person name="Sun W.H."/>
            <person name="Chen J."/>
            <person name="Chen Y.Q."/>
            <person name="Ai Y."/>
            <person name="Zhai J.W."/>
            <person name="Wu S.S."/>
            <person name="Zhou Z."/>
            <person name="Hsiao Y.Y."/>
            <person name="Wu W.L."/>
            <person name="Chen Y.Y."/>
            <person name="Lin Y.F."/>
            <person name="Hsu J.L."/>
            <person name="Li C.Y."/>
            <person name="Wang Z.W."/>
            <person name="Zhao X."/>
            <person name="Zhong W.Y."/>
            <person name="Ma X.K."/>
            <person name="Ma L."/>
            <person name="Huang J."/>
            <person name="Chen G.Z."/>
            <person name="Huang M.Z."/>
            <person name="Huang L."/>
            <person name="Peng D.H."/>
            <person name="Luo Y.B."/>
            <person name="Zou S.Q."/>
            <person name="Chen S.P."/>
            <person name="Lan S."/>
            <person name="Tsai W.C."/>
            <person name="Van de Peer Y."/>
            <person name="Liu Z.J."/>
        </authorList>
    </citation>
    <scope>NUCLEOTIDE SEQUENCE [LARGE SCALE GENOMIC DNA]</scope>
    <source>
        <strain evidence="2">Lor287</strain>
    </source>
</reference>
<dbReference type="EMBL" id="JBBWWQ010000008">
    <property type="protein sequence ID" value="KAK8941452.1"/>
    <property type="molecule type" value="Genomic_DNA"/>
</dbReference>
<comment type="caution">
    <text evidence="2">The sequence shown here is derived from an EMBL/GenBank/DDBJ whole genome shotgun (WGS) entry which is preliminary data.</text>
</comment>
<evidence type="ECO:0000313" key="3">
    <source>
        <dbReference type="Proteomes" id="UP001418222"/>
    </source>
</evidence>